<evidence type="ECO:0000313" key="4">
    <source>
        <dbReference type="EMBL" id="MFD1331246.1"/>
    </source>
</evidence>
<dbReference type="Pfam" id="PF13505">
    <property type="entry name" value="OMP_b-brl"/>
    <property type="match status" value="1"/>
</dbReference>
<protein>
    <submittedName>
        <fullName evidence="4">Outer membrane protein</fullName>
    </submittedName>
</protein>
<dbReference type="Gene3D" id="2.40.160.20">
    <property type="match status" value="1"/>
</dbReference>
<reference evidence="5" key="1">
    <citation type="journal article" date="2019" name="Int. J. Syst. Evol. Microbiol.">
        <title>The Global Catalogue of Microorganisms (GCM) 10K type strain sequencing project: providing services to taxonomists for standard genome sequencing and annotation.</title>
        <authorList>
            <consortium name="The Broad Institute Genomics Platform"/>
            <consortium name="The Broad Institute Genome Sequencing Center for Infectious Disease"/>
            <person name="Wu L."/>
            <person name="Ma J."/>
        </authorList>
    </citation>
    <scope>NUCLEOTIDE SEQUENCE [LARGE SCALE GENOMIC DNA]</scope>
    <source>
        <strain evidence="5">CCUG 61696</strain>
    </source>
</reference>
<evidence type="ECO:0000256" key="1">
    <source>
        <dbReference type="ARBA" id="ARBA00022729"/>
    </source>
</evidence>
<evidence type="ECO:0000256" key="2">
    <source>
        <dbReference type="SAM" id="SignalP"/>
    </source>
</evidence>
<dbReference type="EMBL" id="JBHTMX010000019">
    <property type="protein sequence ID" value="MFD1331246.1"/>
    <property type="molecule type" value="Genomic_DNA"/>
</dbReference>
<feature type="signal peptide" evidence="2">
    <location>
        <begin position="1"/>
        <end position="22"/>
    </location>
</feature>
<sequence>MRLKRIAAAAVAASLAPAAAFAADLGVDPVVEVPAIRHGGPYVALGGGVNFLQKQDIPHVDAPFGRQPGGWIRSETGWIALGSLGWDFGNGFRVEAEASHRRNGFDRATAGALLNEKAGGRQETTAVFANVFYDFDLAAYGLNTSIKPYVGAGVGYGWSRWNNVYVTKPGEFVRHRDTDGGVALQGIVGAAAPISEGLSLTAEYRLMSLLSDRSYKGRVEESRFGSFPIKTKVEDGLNHSVLIGLRYAFGS</sequence>
<dbReference type="RefSeq" id="WP_378774449.1">
    <property type="nucleotide sequence ID" value="NZ_JBHTMX010000019.1"/>
</dbReference>
<comment type="caution">
    <text evidence="4">The sequence shown here is derived from an EMBL/GenBank/DDBJ whole genome shotgun (WGS) entry which is preliminary data.</text>
</comment>
<dbReference type="InterPro" id="IPR011250">
    <property type="entry name" value="OMP/PagP_B-barrel"/>
</dbReference>
<proteinExistence type="predicted"/>
<evidence type="ECO:0000259" key="3">
    <source>
        <dbReference type="Pfam" id="PF13505"/>
    </source>
</evidence>
<feature type="domain" description="Outer membrane protein beta-barrel" evidence="3">
    <location>
        <begin position="9"/>
        <end position="219"/>
    </location>
</feature>
<name>A0ABW3Z541_9HYPH</name>
<keyword evidence="5" id="KW-1185">Reference proteome</keyword>
<keyword evidence="1 2" id="KW-0732">Signal</keyword>
<accession>A0ABW3Z541</accession>
<evidence type="ECO:0000313" key="5">
    <source>
        <dbReference type="Proteomes" id="UP001597171"/>
    </source>
</evidence>
<feature type="chain" id="PRO_5046872971" evidence="2">
    <location>
        <begin position="23"/>
        <end position="251"/>
    </location>
</feature>
<dbReference type="Proteomes" id="UP001597171">
    <property type="component" value="Unassembled WGS sequence"/>
</dbReference>
<dbReference type="SUPFAM" id="SSF56925">
    <property type="entry name" value="OMPA-like"/>
    <property type="match status" value="1"/>
</dbReference>
<organism evidence="4 5">
    <name type="scientific">Methylopila musalis</name>
    <dbReference type="NCBI Taxonomy" id="1134781"/>
    <lineage>
        <taxon>Bacteria</taxon>
        <taxon>Pseudomonadati</taxon>
        <taxon>Pseudomonadota</taxon>
        <taxon>Alphaproteobacteria</taxon>
        <taxon>Hyphomicrobiales</taxon>
        <taxon>Methylopilaceae</taxon>
        <taxon>Methylopila</taxon>
    </lineage>
</organism>
<gene>
    <name evidence="4" type="ORF">ACFQ4O_04475</name>
</gene>
<dbReference type="InterPro" id="IPR027385">
    <property type="entry name" value="Beta-barrel_OMP"/>
</dbReference>